<dbReference type="Pfam" id="PF01246">
    <property type="entry name" value="Ribosomal_L24e"/>
    <property type="match status" value="1"/>
</dbReference>
<keyword evidence="7" id="KW-1185">Reference proteome</keyword>
<dbReference type="PANTHER" id="PTHR10792">
    <property type="entry name" value="60S RIBOSOMAL PROTEIN L24"/>
    <property type="match status" value="1"/>
</dbReference>
<dbReference type="FunFam" id="2.30.170.20:FF:000003">
    <property type="entry name" value="60S ribosomal protein L24"/>
    <property type="match status" value="1"/>
</dbReference>
<keyword evidence="3" id="KW-0687">Ribonucleoprotein</keyword>
<evidence type="ECO:0000256" key="3">
    <source>
        <dbReference type="ARBA" id="ARBA00023274"/>
    </source>
</evidence>
<evidence type="ECO:0000256" key="2">
    <source>
        <dbReference type="ARBA" id="ARBA00022980"/>
    </source>
</evidence>
<reference evidence="7" key="1">
    <citation type="journal article" date="2019" name="Nat. Commun.">
        <title>Expansion of phycobilisome linker gene families in mesophilic red algae.</title>
        <authorList>
            <person name="Lee J."/>
            <person name="Kim D."/>
            <person name="Bhattacharya D."/>
            <person name="Yoon H.S."/>
        </authorList>
    </citation>
    <scope>NUCLEOTIDE SEQUENCE [LARGE SCALE GENOMIC DNA]</scope>
    <source>
        <strain evidence="7">CCMP 1328</strain>
    </source>
</reference>
<dbReference type="InterPro" id="IPR056366">
    <property type="entry name" value="Ribosomal_eL24"/>
</dbReference>
<dbReference type="GO" id="GO:0003729">
    <property type="term" value="F:mRNA binding"/>
    <property type="evidence" value="ECO:0007669"/>
    <property type="project" value="TreeGrafter"/>
</dbReference>
<dbReference type="PANTHER" id="PTHR10792:SF1">
    <property type="entry name" value="RIBOSOMAL PROTEIN L24"/>
    <property type="match status" value="1"/>
</dbReference>
<dbReference type="AlphaFoldDB" id="A0A5J4Z255"/>
<gene>
    <name evidence="6" type="ORF">FVE85_1099</name>
</gene>
<dbReference type="OrthoDB" id="1727108at2759"/>
<dbReference type="GO" id="GO:0002181">
    <property type="term" value="P:cytoplasmic translation"/>
    <property type="evidence" value="ECO:0007669"/>
    <property type="project" value="TreeGrafter"/>
</dbReference>
<dbReference type="Gene3D" id="2.30.170.20">
    <property type="entry name" value="Ribosomal protein L24e"/>
    <property type="match status" value="1"/>
</dbReference>
<evidence type="ECO:0000259" key="5">
    <source>
        <dbReference type="Pfam" id="PF01246"/>
    </source>
</evidence>
<dbReference type="GO" id="GO:0022625">
    <property type="term" value="C:cytosolic large ribosomal subunit"/>
    <property type="evidence" value="ECO:0007669"/>
    <property type="project" value="TreeGrafter"/>
</dbReference>
<proteinExistence type="inferred from homology"/>
<evidence type="ECO:0000256" key="4">
    <source>
        <dbReference type="SAM" id="MobiDB-lite"/>
    </source>
</evidence>
<dbReference type="GO" id="GO:0003735">
    <property type="term" value="F:structural constituent of ribosome"/>
    <property type="evidence" value="ECO:0007669"/>
    <property type="project" value="InterPro"/>
</dbReference>
<accession>A0A5J4Z255</accession>
<feature type="compositionally biased region" description="Basic and acidic residues" evidence="4">
    <location>
        <begin position="99"/>
        <end position="108"/>
    </location>
</feature>
<dbReference type="InterPro" id="IPR038630">
    <property type="entry name" value="L24e/L24_sf"/>
</dbReference>
<dbReference type="Gene3D" id="6.10.250.1270">
    <property type="match status" value="1"/>
</dbReference>
<sequence length="124" mass="14126">MVVKTELCQFSGYRIYPGHGSRLIRVDGKTHIFLNAKSRASFLMRRKAANLNWTVLYRRLHKKGVTEDNSKKRVRARKATAPKPIEGASLEQIKAKRSQKPEVRKAARDAALKEIKARNAGKKK</sequence>
<keyword evidence="2 6" id="KW-0689">Ribosomal protein</keyword>
<feature type="domain" description="Large ribosomal subunit protein eL24-related N-terminal" evidence="5">
    <location>
        <begin position="4"/>
        <end position="67"/>
    </location>
</feature>
<dbReference type="SUPFAM" id="SSF57716">
    <property type="entry name" value="Glucocorticoid receptor-like (DNA-binding domain)"/>
    <property type="match status" value="1"/>
</dbReference>
<dbReference type="OMA" id="PGHGKKM"/>
<protein>
    <submittedName>
        <fullName evidence="6">60S ribosomal protein L24</fullName>
    </submittedName>
</protein>
<comment type="similarity">
    <text evidence="1">Belongs to the eukaryotic ribosomal protein eL24 family.</text>
</comment>
<dbReference type="EMBL" id="VRMN01000002">
    <property type="protein sequence ID" value="KAA8497370.1"/>
    <property type="molecule type" value="Genomic_DNA"/>
</dbReference>
<dbReference type="InterPro" id="IPR000988">
    <property type="entry name" value="Ribosomal_eL24-rel_N"/>
</dbReference>
<dbReference type="Proteomes" id="UP000324585">
    <property type="component" value="Unassembled WGS sequence"/>
</dbReference>
<feature type="region of interest" description="Disordered" evidence="4">
    <location>
        <begin position="66"/>
        <end position="108"/>
    </location>
</feature>
<comment type="caution">
    <text evidence="6">The sequence shown here is derived from an EMBL/GenBank/DDBJ whole genome shotgun (WGS) entry which is preliminary data.</text>
</comment>
<organism evidence="6 7">
    <name type="scientific">Porphyridium purpureum</name>
    <name type="common">Red alga</name>
    <name type="synonym">Porphyridium cruentum</name>
    <dbReference type="NCBI Taxonomy" id="35688"/>
    <lineage>
        <taxon>Eukaryota</taxon>
        <taxon>Rhodophyta</taxon>
        <taxon>Bangiophyceae</taxon>
        <taxon>Porphyridiales</taxon>
        <taxon>Porphyridiaceae</taxon>
        <taxon>Porphyridium</taxon>
    </lineage>
</organism>
<evidence type="ECO:0000313" key="7">
    <source>
        <dbReference type="Proteomes" id="UP000324585"/>
    </source>
</evidence>
<name>A0A5J4Z255_PORPP</name>
<dbReference type="CDD" id="cd00472">
    <property type="entry name" value="Ribosomal_L24e_L24"/>
    <property type="match status" value="1"/>
</dbReference>
<evidence type="ECO:0000313" key="6">
    <source>
        <dbReference type="EMBL" id="KAA8497370.1"/>
    </source>
</evidence>
<evidence type="ECO:0000256" key="1">
    <source>
        <dbReference type="ARBA" id="ARBA00005647"/>
    </source>
</evidence>